<evidence type="ECO:0000256" key="3">
    <source>
        <dbReference type="ARBA" id="ARBA00022692"/>
    </source>
</evidence>
<evidence type="ECO:0000256" key="1">
    <source>
        <dbReference type="ARBA" id="ARBA00004294"/>
    </source>
</evidence>
<keyword evidence="7 9" id="KW-0472">Membrane</keyword>
<dbReference type="EMBL" id="JAVRJZ010000019">
    <property type="protein sequence ID" value="KAK2706823.1"/>
    <property type="molecule type" value="Genomic_DNA"/>
</dbReference>
<protein>
    <recommendedName>
        <fullName evidence="12">Protein FAM73B</fullName>
    </recommendedName>
</protein>
<evidence type="ECO:0000256" key="7">
    <source>
        <dbReference type="ARBA" id="ARBA00023136"/>
    </source>
</evidence>
<evidence type="ECO:0000256" key="9">
    <source>
        <dbReference type="SAM" id="Phobius"/>
    </source>
</evidence>
<evidence type="ECO:0000256" key="6">
    <source>
        <dbReference type="ARBA" id="ARBA00023128"/>
    </source>
</evidence>
<dbReference type="GO" id="GO:0008053">
    <property type="term" value="P:mitochondrial fusion"/>
    <property type="evidence" value="ECO:0007669"/>
    <property type="project" value="InterPro"/>
</dbReference>
<feature type="region of interest" description="Disordered" evidence="8">
    <location>
        <begin position="54"/>
        <end position="82"/>
    </location>
</feature>
<keyword evidence="3 9" id="KW-0812">Transmembrane</keyword>
<keyword evidence="6" id="KW-0496">Mitochondrion</keyword>
<dbReference type="PANTHER" id="PTHR21508:SF5">
    <property type="entry name" value="MITOGUARDIN"/>
    <property type="match status" value="1"/>
</dbReference>
<comment type="caution">
    <text evidence="10">The sequence shown here is derived from an EMBL/GenBank/DDBJ whole genome shotgun (WGS) entry which is preliminary data.</text>
</comment>
<name>A0AA88H8F3_ARTSF</name>
<dbReference type="Pfam" id="PF10265">
    <property type="entry name" value="Miga"/>
    <property type="match status" value="1"/>
</dbReference>
<keyword evidence="4" id="KW-1000">Mitochondrion outer membrane</keyword>
<comment type="subcellular location">
    <subcellularLocation>
        <location evidence="1">Mitochondrion outer membrane</location>
    </subcellularLocation>
</comment>
<sequence>MSLSTQPHIKIKLPALPANWLRWSCKWFLGLALGGTCIYCLSYYMQRKKHPPFVPRQRGKAGATSPTSELHLQRRSHSPASTHTAGYGFLNGKCVTHNPQQLGAMGVEALDVSVQYWQDALEAFKSGNPNALPSASEVSLCRKLEHILTAAYALQDEAEHLFLHDQSIIFQTEETRTVTPTPSLWSKRTFSTSSFGSFYSAEGDILEDVNSFEHQETVPELYDQVLHLVEEHSQDSFVPCRCLRTEMLGCKSDNDFLVKLHCVRLAFQNITNDYSRKNWLIESGRNLLSSLFKRLNREAADLISAYDSLVRLLAEPERWKESLEEFKTRGIVCVNFFDIVLDFVLLDSFEDLEAPPSAVLAIIKNRWLSNGFKESAMATACMSVLKNKQRKLKYSDAFLARFYALNQHLAPALAWGFLGTDEALNKTCCEFKDDVIDVLCGIFDTRIVSYDNIGTLELDIVRLLESKLSDMSNR</sequence>
<keyword evidence="5 9" id="KW-1133">Transmembrane helix</keyword>
<evidence type="ECO:0000256" key="4">
    <source>
        <dbReference type="ARBA" id="ARBA00022787"/>
    </source>
</evidence>
<evidence type="ECO:0000256" key="5">
    <source>
        <dbReference type="ARBA" id="ARBA00022989"/>
    </source>
</evidence>
<evidence type="ECO:0000313" key="10">
    <source>
        <dbReference type="EMBL" id="KAK2706823.1"/>
    </source>
</evidence>
<proteinExistence type="inferred from homology"/>
<keyword evidence="11" id="KW-1185">Reference proteome</keyword>
<dbReference type="InterPro" id="IPR019392">
    <property type="entry name" value="Miga"/>
</dbReference>
<dbReference type="GO" id="GO:0005741">
    <property type="term" value="C:mitochondrial outer membrane"/>
    <property type="evidence" value="ECO:0007669"/>
    <property type="project" value="UniProtKB-SubCell"/>
</dbReference>
<evidence type="ECO:0000256" key="2">
    <source>
        <dbReference type="ARBA" id="ARBA00008969"/>
    </source>
</evidence>
<organism evidence="10 11">
    <name type="scientific">Artemia franciscana</name>
    <name type="common">Brine shrimp</name>
    <name type="synonym">Artemia sanfranciscana</name>
    <dbReference type="NCBI Taxonomy" id="6661"/>
    <lineage>
        <taxon>Eukaryota</taxon>
        <taxon>Metazoa</taxon>
        <taxon>Ecdysozoa</taxon>
        <taxon>Arthropoda</taxon>
        <taxon>Crustacea</taxon>
        <taxon>Branchiopoda</taxon>
        <taxon>Anostraca</taxon>
        <taxon>Artemiidae</taxon>
        <taxon>Artemia</taxon>
    </lineage>
</organism>
<accession>A0AA88H8F3</accession>
<dbReference type="Proteomes" id="UP001187531">
    <property type="component" value="Unassembled WGS sequence"/>
</dbReference>
<dbReference type="PANTHER" id="PTHR21508">
    <property type="entry name" value="MITOGUARDIN"/>
    <property type="match status" value="1"/>
</dbReference>
<evidence type="ECO:0008006" key="12">
    <source>
        <dbReference type="Google" id="ProtNLM"/>
    </source>
</evidence>
<evidence type="ECO:0000313" key="11">
    <source>
        <dbReference type="Proteomes" id="UP001187531"/>
    </source>
</evidence>
<comment type="similarity">
    <text evidence="2">Belongs to the mitoguardin family.</text>
</comment>
<dbReference type="AlphaFoldDB" id="A0AA88H8F3"/>
<gene>
    <name evidence="10" type="ORF">QYM36_014753</name>
</gene>
<evidence type="ECO:0000256" key="8">
    <source>
        <dbReference type="SAM" id="MobiDB-lite"/>
    </source>
</evidence>
<reference evidence="10" key="1">
    <citation type="submission" date="2023-07" db="EMBL/GenBank/DDBJ databases">
        <title>Chromosome-level genome assembly of Artemia franciscana.</title>
        <authorList>
            <person name="Jo E."/>
        </authorList>
    </citation>
    <scope>NUCLEOTIDE SEQUENCE</scope>
    <source>
        <tissue evidence="10">Whole body</tissue>
    </source>
</reference>
<feature type="transmembrane region" description="Helical" evidence="9">
    <location>
        <begin position="20"/>
        <end position="41"/>
    </location>
</feature>